<organism evidence="2 3">
    <name type="scientific">Meloidogyne enterolobii</name>
    <name type="common">Root-knot nematode worm</name>
    <name type="synonym">Meloidogyne mayaguensis</name>
    <dbReference type="NCBI Taxonomy" id="390850"/>
    <lineage>
        <taxon>Eukaryota</taxon>
        <taxon>Metazoa</taxon>
        <taxon>Ecdysozoa</taxon>
        <taxon>Nematoda</taxon>
        <taxon>Chromadorea</taxon>
        <taxon>Rhabditida</taxon>
        <taxon>Tylenchina</taxon>
        <taxon>Tylenchomorpha</taxon>
        <taxon>Tylenchoidea</taxon>
        <taxon>Meloidogynidae</taxon>
        <taxon>Meloidogyninae</taxon>
        <taxon>Meloidogyne</taxon>
    </lineage>
</organism>
<comment type="caution">
    <text evidence="2">The sequence shown here is derived from an EMBL/GenBank/DDBJ whole genome shotgun (WGS) entry which is preliminary data.</text>
</comment>
<name>A0A6V7X7A3_MELEN</name>
<keyword evidence="1" id="KW-0472">Membrane</keyword>
<reference evidence="2 3" key="1">
    <citation type="submission" date="2020-08" db="EMBL/GenBank/DDBJ databases">
        <authorList>
            <person name="Koutsovoulos G."/>
            <person name="Danchin GJ E."/>
        </authorList>
    </citation>
    <scope>NUCLEOTIDE SEQUENCE [LARGE SCALE GENOMIC DNA]</scope>
</reference>
<dbReference type="Proteomes" id="UP000580250">
    <property type="component" value="Unassembled WGS sequence"/>
</dbReference>
<accession>A0A6V7X7A3</accession>
<dbReference type="AlphaFoldDB" id="A0A6V7X7A3"/>
<feature type="transmembrane region" description="Helical" evidence="1">
    <location>
        <begin position="29"/>
        <end position="53"/>
    </location>
</feature>
<sequence length="59" mass="7176">MLKKTEKKTEKEMFCWLFHQQKGRKRNTLISILVCKIGKVFVTKTFFFFMVMIGHLNKY</sequence>
<dbReference type="EMBL" id="CAJEWN010001177">
    <property type="protein sequence ID" value="CAD2195075.1"/>
    <property type="molecule type" value="Genomic_DNA"/>
</dbReference>
<protein>
    <submittedName>
        <fullName evidence="2">Uncharacterized protein</fullName>
    </submittedName>
</protein>
<evidence type="ECO:0000256" key="1">
    <source>
        <dbReference type="SAM" id="Phobius"/>
    </source>
</evidence>
<gene>
    <name evidence="2" type="ORF">MENT_LOCUS48140</name>
</gene>
<proteinExistence type="predicted"/>
<evidence type="ECO:0000313" key="2">
    <source>
        <dbReference type="EMBL" id="CAD2195075.1"/>
    </source>
</evidence>
<keyword evidence="1" id="KW-1133">Transmembrane helix</keyword>
<evidence type="ECO:0000313" key="3">
    <source>
        <dbReference type="Proteomes" id="UP000580250"/>
    </source>
</evidence>
<keyword evidence="1" id="KW-0812">Transmembrane</keyword>